<evidence type="ECO:0000256" key="4">
    <source>
        <dbReference type="ARBA" id="ARBA00023254"/>
    </source>
</evidence>
<accession>A0AAV7I7U8</accession>
<keyword evidence="6" id="KW-0175">Coiled coil</keyword>
<dbReference type="GO" id="GO:0016925">
    <property type="term" value="P:protein sumoylation"/>
    <property type="evidence" value="ECO:0007669"/>
    <property type="project" value="TreeGrafter"/>
</dbReference>
<dbReference type="GO" id="GO:0008270">
    <property type="term" value="F:zinc ion binding"/>
    <property type="evidence" value="ECO:0007669"/>
    <property type="project" value="UniProtKB-KW"/>
</dbReference>
<dbReference type="InterPro" id="IPR001841">
    <property type="entry name" value="Znf_RING"/>
</dbReference>
<dbReference type="SUPFAM" id="SSF57850">
    <property type="entry name" value="RING/U-box"/>
    <property type="match status" value="1"/>
</dbReference>
<dbReference type="InterPro" id="IPR013083">
    <property type="entry name" value="Znf_RING/FYVE/PHD"/>
</dbReference>
<dbReference type="GO" id="GO:0019789">
    <property type="term" value="F:SUMO transferase activity"/>
    <property type="evidence" value="ECO:0007669"/>
    <property type="project" value="InterPro"/>
</dbReference>
<evidence type="ECO:0000256" key="3">
    <source>
        <dbReference type="ARBA" id="ARBA00022833"/>
    </source>
</evidence>
<reference evidence="9 10" key="1">
    <citation type="journal article" date="2021" name="J. Hered.">
        <title>A chromosome-level genome assembly of the parasitoid wasp, Cotesia glomerata (Hymenoptera: Braconidae).</title>
        <authorList>
            <person name="Pinto B.J."/>
            <person name="Weis J.J."/>
            <person name="Gamble T."/>
            <person name="Ode P.J."/>
            <person name="Paul R."/>
            <person name="Zaspel J.M."/>
        </authorList>
    </citation>
    <scope>NUCLEOTIDE SEQUENCE [LARGE SCALE GENOMIC DNA]</scope>
    <source>
        <strain evidence="9">CgM1</strain>
    </source>
</reference>
<gene>
    <name evidence="9" type="ORF">KQX54_015226</name>
</gene>
<dbReference type="Proteomes" id="UP000826195">
    <property type="component" value="Unassembled WGS sequence"/>
</dbReference>
<dbReference type="Gene3D" id="3.30.40.10">
    <property type="entry name" value="Zinc/RING finger domain, C3HC4 (zinc finger)"/>
    <property type="match status" value="1"/>
</dbReference>
<evidence type="ECO:0000313" key="10">
    <source>
        <dbReference type="Proteomes" id="UP000826195"/>
    </source>
</evidence>
<name>A0AAV7I7U8_COTGL</name>
<dbReference type="PANTHER" id="PTHR22663:SF17">
    <property type="entry name" value="RING FINGER PROTEIN NARYA-RELATED"/>
    <property type="match status" value="1"/>
</dbReference>
<dbReference type="PROSITE" id="PS50089">
    <property type="entry name" value="ZF_RING_2"/>
    <property type="match status" value="1"/>
</dbReference>
<dbReference type="AlphaFoldDB" id="A0AAV7I7U8"/>
<dbReference type="PROSITE" id="PS00518">
    <property type="entry name" value="ZF_RING_1"/>
    <property type="match status" value="1"/>
</dbReference>
<keyword evidence="10" id="KW-1185">Reference proteome</keyword>
<keyword evidence="4" id="KW-0469">Meiosis</keyword>
<dbReference type="GO" id="GO:0007129">
    <property type="term" value="P:homologous chromosome pairing at meiosis"/>
    <property type="evidence" value="ECO:0007669"/>
    <property type="project" value="TreeGrafter"/>
</dbReference>
<dbReference type="SMART" id="SM00184">
    <property type="entry name" value="RING"/>
    <property type="match status" value="1"/>
</dbReference>
<feature type="region of interest" description="Disordered" evidence="7">
    <location>
        <begin position="172"/>
        <end position="197"/>
    </location>
</feature>
<dbReference type="InterPro" id="IPR017907">
    <property type="entry name" value="Znf_RING_CS"/>
</dbReference>
<proteinExistence type="predicted"/>
<keyword evidence="3" id="KW-0862">Zinc</keyword>
<comment type="caution">
    <text evidence="9">The sequence shown here is derived from an EMBL/GenBank/DDBJ whole genome shotgun (WGS) entry which is preliminary data.</text>
</comment>
<protein>
    <recommendedName>
        <fullName evidence="8">RING-type domain-containing protein</fullName>
    </recommendedName>
</protein>
<evidence type="ECO:0000313" key="9">
    <source>
        <dbReference type="EMBL" id="KAH0546788.1"/>
    </source>
</evidence>
<dbReference type="InterPro" id="IPR042123">
    <property type="entry name" value="Zip3/RNF212-like"/>
</dbReference>
<organism evidence="9 10">
    <name type="scientific">Cotesia glomerata</name>
    <name type="common">Lepidopteran parasitic wasp</name>
    <name type="synonym">Apanteles glomeratus</name>
    <dbReference type="NCBI Taxonomy" id="32391"/>
    <lineage>
        <taxon>Eukaryota</taxon>
        <taxon>Metazoa</taxon>
        <taxon>Ecdysozoa</taxon>
        <taxon>Arthropoda</taxon>
        <taxon>Hexapoda</taxon>
        <taxon>Insecta</taxon>
        <taxon>Pterygota</taxon>
        <taxon>Neoptera</taxon>
        <taxon>Endopterygota</taxon>
        <taxon>Hymenoptera</taxon>
        <taxon>Apocrita</taxon>
        <taxon>Ichneumonoidea</taxon>
        <taxon>Braconidae</taxon>
        <taxon>Microgastrinae</taxon>
        <taxon>Cotesia</taxon>
    </lineage>
</organism>
<dbReference type="Pfam" id="PF14634">
    <property type="entry name" value="zf-RING_5"/>
    <property type="match status" value="1"/>
</dbReference>
<evidence type="ECO:0000256" key="1">
    <source>
        <dbReference type="ARBA" id="ARBA00022723"/>
    </source>
</evidence>
<evidence type="ECO:0000256" key="7">
    <source>
        <dbReference type="SAM" id="MobiDB-lite"/>
    </source>
</evidence>
<dbReference type="GO" id="GO:0000795">
    <property type="term" value="C:synaptonemal complex"/>
    <property type="evidence" value="ECO:0007669"/>
    <property type="project" value="InterPro"/>
</dbReference>
<evidence type="ECO:0000256" key="2">
    <source>
        <dbReference type="ARBA" id="ARBA00022771"/>
    </source>
</evidence>
<dbReference type="GO" id="GO:0007131">
    <property type="term" value="P:reciprocal meiotic recombination"/>
    <property type="evidence" value="ECO:0007669"/>
    <property type="project" value="InterPro"/>
</dbReference>
<feature type="compositionally biased region" description="Polar residues" evidence="7">
    <location>
        <begin position="172"/>
        <end position="181"/>
    </location>
</feature>
<keyword evidence="2 5" id="KW-0863">Zinc-finger</keyword>
<keyword evidence="1" id="KW-0479">Metal-binding</keyword>
<feature type="domain" description="RING-type" evidence="8">
    <location>
        <begin position="8"/>
        <end position="47"/>
    </location>
</feature>
<evidence type="ECO:0000259" key="8">
    <source>
        <dbReference type="PROSITE" id="PS50089"/>
    </source>
</evidence>
<dbReference type="EMBL" id="JAHXZJ010002237">
    <property type="protein sequence ID" value="KAH0546788.1"/>
    <property type="molecule type" value="Genomic_DNA"/>
</dbReference>
<evidence type="ECO:0000256" key="6">
    <source>
        <dbReference type="SAM" id="Coils"/>
    </source>
</evidence>
<feature type="coiled-coil region" evidence="6">
    <location>
        <begin position="110"/>
        <end position="137"/>
    </location>
</feature>
<evidence type="ECO:0000256" key="5">
    <source>
        <dbReference type="PROSITE-ProRule" id="PRU00175"/>
    </source>
</evidence>
<dbReference type="PANTHER" id="PTHR22663">
    <property type="entry name" value="RING FINGER PROTEIN NARYA-RELATED"/>
    <property type="match status" value="1"/>
</dbReference>
<sequence length="248" mass="28233">MESPEFFCNKCVLPMDGSGPTFSFTQCGHIYCHKCIARVGNHCPTCNTTGIQSMPLVAPLPPSISNLFVPLSQLNEQLESLSKLQSEQCAITNKSFEKSYTKFELLKKGYWENRKRVEREKKELQILQEKYDNLKAREMYASHQSTSANNAQVFNFSNVDNSYQHQINSSSATISTRNLPQQPMPRHRNHRDHNDSKYLYPGYNTTPDSGHSIITSAYRGSTTDTSDIPENIFRNPRITKAPRSKKST</sequence>